<dbReference type="EMBL" id="JABBWD010000008">
    <property type="protein sequence ID" value="KAG1780757.1"/>
    <property type="molecule type" value="Genomic_DNA"/>
</dbReference>
<name>A0A9P7A1R3_9AGAM</name>
<dbReference type="Gene3D" id="3.30.40.10">
    <property type="entry name" value="Zinc/RING finger domain, C3HC4 (zinc finger)"/>
    <property type="match status" value="1"/>
</dbReference>
<feature type="compositionally biased region" description="Low complexity" evidence="5">
    <location>
        <begin position="587"/>
        <end position="600"/>
    </location>
</feature>
<dbReference type="PANTHER" id="PTHR15710">
    <property type="entry name" value="E3 UBIQUITIN-PROTEIN LIGASE PRAJA"/>
    <property type="match status" value="1"/>
</dbReference>
<evidence type="ECO:0000256" key="6">
    <source>
        <dbReference type="SAM" id="SignalP"/>
    </source>
</evidence>
<feature type="chain" id="PRO_5040508078" description="RING-type domain-containing protein" evidence="6">
    <location>
        <begin position="17"/>
        <end position="977"/>
    </location>
</feature>
<comment type="caution">
    <text evidence="8">The sequence shown here is derived from an EMBL/GenBank/DDBJ whole genome shotgun (WGS) entry which is preliminary data.</text>
</comment>
<protein>
    <recommendedName>
        <fullName evidence="7">RING-type domain-containing protein</fullName>
    </recommendedName>
</protein>
<evidence type="ECO:0000256" key="2">
    <source>
        <dbReference type="ARBA" id="ARBA00022771"/>
    </source>
</evidence>
<dbReference type="GO" id="GO:0008270">
    <property type="term" value="F:zinc ion binding"/>
    <property type="evidence" value="ECO:0007669"/>
    <property type="project" value="UniProtKB-KW"/>
</dbReference>
<sequence>MGLVITTALVINTALCMRLPWSKRQSFVHSCSTTATTTVTSTATTFFSTTAHIVEYSFRFAMDNGNGGNDDGRGHRFGHNFHLPTSIQNVFRNINQAFSHNHSHPAQDSTQEVVMSDAPSLEPIDAHAPVVDRDRTPVPETSTLHFPTETPQSVPSTEDVDMPLASSISSLQAQPTRDDDEDSMPELRSVSDSDESDGSQSSRAETLPNLLTVDDDHDSDWTDDEDDLPPLEPIAGSRRARVEDDVDEARDRRHPSERRPPVGNQAFLDGFMAPLFGTNPLPGGNAFPGPGPGAENITVEHTGFTFTIPLGGPLNQNRGGPAPPPFGPANVQPDAAGGRDDFLQAFADFLQQMQQFGGLDDNREDPDRAKKLIEGLEAVPIGLVKRLERVGGAPGGHVDGAESTDSSSPGCAICWDTLLDAESDGFKPKAPEEPSGGANTETLTSELEAESNVLMSTDSDLPSSSQSSDSPLETSVPEEPKIISLPCAHVFHESCLLPWFTRAKQATCPTCRFNIDPENLTSSPLPHYPFNFGAPRPAPQANGAAPAAQPVPGAAQAAPAPAPNAAQPVPASTAEQAAAAPPPAGPAAPEAAGPAHQPAANQVPPNFFNPGQPGQRFTLSNGVPVGPGATVHILQFPGGGNGFQDFFRRGAGAATAGAGPMPPPPVPRTRTQSLPNIADNRPFGGPQAGDFVTIGLDLVFDESMPADMPLPQQQPRPQGQSQPQGEPQLQQQPQPQDGAQEQPQNQPPGPASGQRQGQAPPVGEVPQEFQNFINNLIQSATRTFIPVPIFNNGPAAPQGQPQPTQGQEPPADGAQIPPANMPPPPPGGTSLPIPPFNFPHAHPIRPTRPMPPRRERKTWTLPTAPGPSLRQRVEQKEREAGLRCYDPSCGIGPSDEDPIPEILAHSMKQLSIHPLSHPGEGSLCAHTFHPACLVSAERVAGWGGEDNAKPHVEVSCPVCRDLGSVTRKEWDDGVLAL</sequence>
<feature type="compositionally biased region" description="Low complexity" evidence="5">
    <location>
        <begin position="456"/>
        <end position="475"/>
    </location>
</feature>
<feature type="region of interest" description="Disordered" evidence="5">
    <location>
        <begin position="526"/>
        <end position="623"/>
    </location>
</feature>
<evidence type="ECO:0000313" key="9">
    <source>
        <dbReference type="Proteomes" id="UP000714275"/>
    </source>
</evidence>
<evidence type="ECO:0000256" key="1">
    <source>
        <dbReference type="ARBA" id="ARBA00022723"/>
    </source>
</evidence>
<gene>
    <name evidence="8" type="ORF">EV702DRAFT_1080700</name>
</gene>
<dbReference type="OrthoDB" id="8062037at2759"/>
<keyword evidence="3" id="KW-0862">Zinc</keyword>
<dbReference type="InterPro" id="IPR013083">
    <property type="entry name" value="Znf_RING/FYVE/PHD"/>
</dbReference>
<feature type="compositionally biased region" description="Low complexity" evidence="5">
    <location>
        <begin position="709"/>
        <end position="744"/>
    </location>
</feature>
<feature type="compositionally biased region" description="Acidic residues" evidence="5">
    <location>
        <begin position="213"/>
        <end position="229"/>
    </location>
</feature>
<dbReference type="PROSITE" id="PS50089">
    <property type="entry name" value="ZF_RING_2"/>
    <property type="match status" value="1"/>
</dbReference>
<dbReference type="Pfam" id="PF13639">
    <property type="entry name" value="zf-RING_2"/>
    <property type="match status" value="1"/>
</dbReference>
<organism evidence="8 9">
    <name type="scientific">Suillus placidus</name>
    <dbReference type="NCBI Taxonomy" id="48579"/>
    <lineage>
        <taxon>Eukaryota</taxon>
        <taxon>Fungi</taxon>
        <taxon>Dikarya</taxon>
        <taxon>Basidiomycota</taxon>
        <taxon>Agaricomycotina</taxon>
        <taxon>Agaricomycetes</taxon>
        <taxon>Agaricomycetidae</taxon>
        <taxon>Boletales</taxon>
        <taxon>Suillineae</taxon>
        <taxon>Suillaceae</taxon>
        <taxon>Suillus</taxon>
    </lineage>
</organism>
<keyword evidence="2 4" id="KW-0863">Zinc-finger</keyword>
<evidence type="ECO:0000259" key="7">
    <source>
        <dbReference type="PROSITE" id="PS50089"/>
    </source>
</evidence>
<evidence type="ECO:0000313" key="8">
    <source>
        <dbReference type="EMBL" id="KAG1780757.1"/>
    </source>
</evidence>
<feature type="region of interest" description="Disordered" evidence="5">
    <location>
        <begin position="788"/>
        <end position="871"/>
    </location>
</feature>
<dbReference type="InterPro" id="IPR001841">
    <property type="entry name" value="Znf_RING"/>
</dbReference>
<feature type="region of interest" description="Disordered" evidence="5">
    <location>
        <begin position="705"/>
        <end position="764"/>
    </location>
</feature>
<evidence type="ECO:0000256" key="5">
    <source>
        <dbReference type="SAM" id="MobiDB-lite"/>
    </source>
</evidence>
<dbReference type="SMART" id="SM00184">
    <property type="entry name" value="RING"/>
    <property type="match status" value="2"/>
</dbReference>
<feature type="region of interest" description="Disordered" evidence="5">
    <location>
        <begin position="456"/>
        <end position="476"/>
    </location>
</feature>
<feature type="region of interest" description="Disordered" evidence="5">
    <location>
        <begin position="653"/>
        <end position="688"/>
    </location>
</feature>
<dbReference type="SUPFAM" id="SSF57850">
    <property type="entry name" value="RING/U-box"/>
    <property type="match status" value="1"/>
</dbReference>
<feature type="region of interest" description="Disordered" evidence="5">
    <location>
        <begin position="121"/>
        <end position="264"/>
    </location>
</feature>
<evidence type="ECO:0000256" key="3">
    <source>
        <dbReference type="ARBA" id="ARBA00022833"/>
    </source>
</evidence>
<feature type="compositionally biased region" description="Polar residues" evidence="5">
    <location>
        <begin position="139"/>
        <end position="156"/>
    </location>
</feature>
<reference evidence="8" key="1">
    <citation type="journal article" date="2020" name="New Phytol.">
        <title>Comparative genomics reveals dynamic genome evolution in host specialist ectomycorrhizal fungi.</title>
        <authorList>
            <person name="Lofgren L.A."/>
            <person name="Nguyen N.H."/>
            <person name="Vilgalys R."/>
            <person name="Ruytinx J."/>
            <person name="Liao H.L."/>
            <person name="Branco S."/>
            <person name="Kuo A."/>
            <person name="LaButti K."/>
            <person name="Lipzen A."/>
            <person name="Andreopoulos W."/>
            <person name="Pangilinan J."/>
            <person name="Riley R."/>
            <person name="Hundley H."/>
            <person name="Na H."/>
            <person name="Barry K."/>
            <person name="Grigoriev I.V."/>
            <person name="Stajich J.E."/>
            <person name="Kennedy P.G."/>
        </authorList>
    </citation>
    <scope>NUCLEOTIDE SEQUENCE</scope>
    <source>
        <strain evidence="8">DOB743</strain>
    </source>
</reference>
<keyword evidence="1" id="KW-0479">Metal-binding</keyword>
<keyword evidence="6" id="KW-0732">Signal</keyword>
<feature type="compositionally biased region" description="Low complexity" evidence="5">
    <location>
        <begin position="539"/>
        <end position="579"/>
    </location>
</feature>
<evidence type="ECO:0000256" key="4">
    <source>
        <dbReference type="PROSITE-ProRule" id="PRU00175"/>
    </source>
</evidence>
<dbReference type="Proteomes" id="UP000714275">
    <property type="component" value="Unassembled WGS sequence"/>
</dbReference>
<feature type="compositionally biased region" description="Pro residues" evidence="5">
    <location>
        <begin position="819"/>
        <end position="837"/>
    </location>
</feature>
<feature type="compositionally biased region" description="Low complexity" evidence="5">
    <location>
        <begin position="793"/>
        <end position="811"/>
    </location>
</feature>
<feature type="compositionally biased region" description="Polar residues" evidence="5">
    <location>
        <begin position="166"/>
        <end position="175"/>
    </location>
</feature>
<keyword evidence="9" id="KW-1185">Reference proteome</keyword>
<proteinExistence type="predicted"/>
<dbReference type="AlphaFoldDB" id="A0A9P7A1R3"/>
<accession>A0A9P7A1R3</accession>
<feature type="domain" description="RING-type" evidence="7">
    <location>
        <begin position="411"/>
        <end position="512"/>
    </location>
</feature>
<feature type="signal peptide" evidence="6">
    <location>
        <begin position="1"/>
        <end position="16"/>
    </location>
</feature>